<keyword evidence="4" id="KW-0520">NAD</keyword>
<keyword evidence="7" id="KW-1185">Reference proteome</keyword>
<dbReference type="SMART" id="SM00996">
    <property type="entry name" value="AdoHcyase"/>
    <property type="match status" value="1"/>
</dbReference>
<dbReference type="PROSITE" id="PS00065">
    <property type="entry name" value="D_2_HYDROXYACID_DH_1"/>
    <property type="match status" value="1"/>
</dbReference>
<dbReference type="SMART" id="SM00997">
    <property type="entry name" value="AdoHcyase_NAD"/>
    <property type="match status" value="1"/>
</dbReference>
<dbReference type="GO" id="GO:0004013">
    <property type="term" value="F:adenosylhomocysteinase activity"/>
    <property type="evidence" value="ECO:0007669"/>
    <property type="project" value="TreeGrafter"/>
</dbReference>
<dbReference type="InterPro" id="IPR000043">
    <property type="entry name" value="Adenosylhomocysteinase-like"/>
</dbReference>
<evidence type="ECO:0000256" key="2">
    <source>
        <dbReference type="ARBA" id="ARBA00007122"/>
    </source>
</evidence>
<dbReference type="Proteomes" id="UP000254869">
    <property type="component" value="Unassembled WGS sequence"/>
</dbReference>
<dbReference type="STRING" id="1210086.GCA_001613105_03473"/>
<comment type="cofactor">
    <cofactor evidence="1">
        <name>NAD(+)</name>
        <dbReference type="ChEBI" id="CHEBI:57540"/>
    </cofactor>
</comment>
<evidence type="ECO:0000256" key="1">
    <source>
        <dbReference type="ARBA" id="ARBA00001911"/>
    </source>
</evidence>
<comment type="similarity">
    <text evidence="2">Belongs to the adenosylhomocysteinase family.</text>
</comment>
<evidence type="ECO:0000256" key="3">
    <source>
        <dbReference type="ARBA" id="ARBA00022563"/>
    </source>
</evidence>
<evidence type="ECO:0000259" key="5">
    <source>
        <dbReference type="SMART" id="SM00997"/>
    </source>
</evidence>
<gene>
    <name evidence="6" type="ORF">DFR76_109408</name>
</gene>
<accession>A0A370HZX7</accession>
<dbReference type="AlphaFoldDB" id="A0A370HZX7"/>
<dbReference type="InterPro" id="IPR042172">
    <property type="entry name" value="Adenosylhomocyst_ase-like_sf"/>
</dbReference>
<protein>
    <submittedName>
        <fullName evidence="6">S-adenosyl-L-homocysteine hydrolase</fullName>
    </submittedName>
</protein>
<dbReference type="GO" id="GO:0006730">
    <property type="term" value="P:one-carbon metabolic process"/>
    <property type="evidence" value="ECO:0007669"/>
    <property type="project" value="UniProtKB-KW"/>
</dbReference>
<evidence type="ECO:0000313" key="7">
    <source>
        <dbReference type="Proteomes" id="UP000254869"/>
    </source>
</evidence>
<dbReference type="PANTHER" id="PTHR23420">
    <property type="entry name" value="ADENOSYLHOMOCYSTEINASE"/>
    <property type="match status" value="1"/>
</dbReference>
<comment type="caution">
    <text evidence="6">The sequence shown here is derived from an EMBL/GenBank/DDBJ whole genome shotgun (WGS) entry which is preliminary data.</text>
</comment>
<organism evidence="6 7">
    <name type="scientific">Nocardia pseudobrasiliensis</name>
    <dbReference type="NCBI Taxonomy" id="45979"/>
    <lineage>
        <taxon>Bacteria</taxon>
        <taxon>Bacillati</taxon>
        <taxon>Actinomycetota</taxon>
        <taxon>Actinomycetes</taxon>
        <taxon>Mycobacteriales</taxon>
        <taxon>Nocardiaceae</taxon>
        <taxon>Nocardia</taxon>
    </lineage>
</organism>
<proteinExistence type="inferred from homology"/>
<dbReference type="Gene3D" id="3.40.50.1480">
    <property type="entry name" value="Adenosylhomocysteinase-like"/>
    <property type="match status" value="1"/>
</dbReference>
<dbReference type="InterPro" id="IPR015878">
    <property type="entry name" value="Ado_hCys_hydrolase_NAD-bd"/>
</dbReference>
<dbReference type="InterPro" id="IPR036291">
    <property type="entry name" value="NAD(P)-bd_dom_sf"/>
</dbReference>
<feature type="domain" description="S-adenosyl-L-homocysteine hydrolase NAD binding" evidence="5">
    <location>
        <begin position="168"/>
        <end position="323"/>
    </location>
</feature>
<dbReference type="PANTHER" id="PTHR23420:SF0">
    <property type="entry name" value="ADENOSYLHOMOCYSTEINASE"/>
    <property type="match status" value="1"/>
</dbReference>
<dbReference type="Gene3D" id="3.40.50.720">
    <property type="entry name" value="NAD(P)-binding Rossmann-like Domain"/>
    <property type="match status" value="1"/>
</dbReference>
<dbReference type="GO" id="GO:0005829">
    <property type="term" value="C:cytosol"/>
    <property type="evidence" value="ECO:0007669"/>
    <property type="project" value="TreeGrafter"/>
</dbReference>
<dbReference type="GO" id="GO:0033353">
    <property type="term" value="P:S-adenosylmethionine cycle"/>
    <property type="evidence" value="ECO:0007669"/>
    <property type="project" value="TreeGrafter"/>
</dbReference>
<dbReference type="SUPFAM" id="SSF51735">
    <property type="entry name" value="NAD(P)-binding Rossmann-fold domains"/>
    <property type="match status" value="1"/>
</dbReference>
<dbReference type="Pfam" id="PF00670">
    <property type="entry name" value="AdoHcyase_NAD"/>
    <property type="match status" value="1"/>
</dbReference>
<dbReference type="InterPro" id="IPR029752">
    <property type="entry name" value="D-isomer_DH_CS1"/>
</dbReference>
<keyword evidence="3" id="KW-0554">One-carbon metabolism</keyword>
<reference evidence="6 7" key="1">
    <citation type="submission" date="2018-07" db="EMBL/GenBank/DDBJ databases">
        <title>Genomic Encyclopedia of Type Strains, Phase IV (KMG-IV): sequencing the most valuable type-strain genomes for metagenomic binning, comparative biology and taxonomic classification.</title>
        <authorList>
            <person name="Goeker M."/>
        </authorList>
    </citation>
    <scope>NUCLEOTIDE SEQUENCE [LARGE SCALE GENOMIC DNA]</scope>
    <source>
        <strain evidence="6 7">DSM 44290</strain>
    </source>
</reference>
<dbReference type="RefSeq" id="WP_067998833.1">
    <property type="nucleotide sequence ID" value="NZ_QQBC01000009.1"/>
</dbReference>
<name>A0A370HZX7_9NOCA</name>
<sequence>MTTVDNGIESRVAPLRLLAEVQRQSPAPGNSLILVTHLLETSVEYVQRLAESFALAVVIPVPYSLSAVAALELQRRGIAVRTVATLAEIAPAVLAAARACGVGTVVQEVGGYCAEITEALAAAGVSAIVEDTNQGLWRYQAVSDRRVPVYTIADSPLKRLEDRRVGEGVAHSVDALFRSELNRLIGNQIVGVLGYGGIGRYTAQGLKRMGARVHVYDIDPIASAGAATDGFEVHGRTRLLRGCNVVVGVSGHRSLTVADFELLDDDTVLASGSSKQVEFPVEELDAAGRIDRITTYLARIRLNGRNTWLLNEGRPVNFVHNSILGNTLDLVYTELFALTVAAARGVENGGPDGINRLPTERQRSLAARWCHLYGGKHVADARRS</sequence>
<evidence type="ECO:0000313" key="6">
    <source>
        <dbReference type="EMBL" id="RDI64067.1"/>
    </source>
</evidence>
<dbReference type="EMBL" id="QQBC01000009">
    <property type="protein sequence ID" value="RDI64067.1"/>
    <property type="molecule type" value="Genomic_DNA"/>
</dbReference>
<evidence type="ECO:0000256" key="4">
    <source>
        <dbReference type="ARBA" id="ARBA00023027"/>
    </source>
</evidence>
<keyword evidence="6" id="KW-0378">Hydrolase</keyword>